<dbReference type="PANTHER" id="PTHR10884:SF14">
    <property type="entry name" value="NADH DEHYDROGENASE [UBIQUINONE] IRON-SULFUR PROTEIN 3, MITOCHONDRIAL"/>
    <property type="match status" value="1"/>
</dbReference>
<keyword evidence="4" id="KW-1185">Reference proteome</keyword>
<dbReference type="InterPro" id="IPR037232">
    <property type="entry name" value="NADH_quin_OxRdtase_su_C/D-like"/>
</dbReference>
<dbReference type="SUPFAM" id="SSF143243">
    <property type="entry name" value="Nqo5-like"/>
    <property type="match status" value="1"/>
</dbReference>
<dbReference type="PANTHER" id="PTHR10884">
    <property type="entry name" value="NADH DEHYDROGENASE UBIQUINONE IRON-SULFUR PROTEIN 3"/>
    <property type="match status" value="1"/>
</dbReference>
<dbReference type="RefSeq" id="WP_075074631.1">
    <property type="nucleotide sequence ID" value="NZ_DF967972.1"/>
</dbReference>
<sequence>MDIETRLQTVESLLQPWTATATHPEANRCDVVIDSQHLHAAVQALKEVGWGYLSAISGLDCAAPAPAEGQPAVEGHLEVLYHFCDGPAVLTIRVSLPYADAILPSVCDLLPYATLYERELMELLGVRIEGTPNSDRLVLPDEWPDGVYPLRKAFTGFAAPATEGKE</sequence>
<dbReference type="GO" id="GO:0008137">
    <property type="term" value="F:NADH dehydrogenase (ubiquinone) activity"/>
    <property type="evidence" value="ECO:0007669"/>
    <property type="project" value="InterPro"/>
</dbReference>
<feature type="domain" description="NADH:ubiquinone oxidoreductase 30kDa subunit" evidence="2">
    <location>
        <begin position="31"/>
        <end position="155"/>
    </location>
</feature>
<dbReference type="AlphaFoldDB" id="A0A0S7BN66"/>
<organism evidence="3">
    <name type="scientific">Longilinea arvoryzae</name>
    <dbReference type="NCBI Taxonomy" id="360412"/>
    <lineage>
        <taxon>Bacteria</taxon>
        <taxon>Bacillati</taxon>
        <taxon>Chloroflexota</taxon>
        <taxon>Anaerolineae</taxon>
        <taxon>Anaerolineales</taxon>
        <taxon>Anaerolineaceae</taxon>
        <taxon>Longilinea</taxon>
    </lineage>
</organism>
<dbReference type="OrthoDB" id="162176at2"/>
<name>A0A0S7BN66_9CHLR</name>
<dbReference type="Pfam" id="PF00329">
    <property type="entry name" value="Complex1_30kDa"/>
    <property type="match status" value="1"/>
</dbReference>
<evidence type="ECO:0000313" key="4">
    <source>
        <dbReference type="Proteomes" id="UP000055060"/>
    </source>
</evidence>
<evidence type="ECO:0000259" key="2">
    <source>
        <dbReference type="Pfam" id="PF00329"/>
    </source>
</evidence>
<comment type="similarity">
    <text evidence="1">Belongs to the complex I 30 kDa subunit family.</text>
</comment>
<proteinExistence type="inferred from homology"/>
<dbReference type="STRING" id="360412.LARV_03238"/>
<dbReference type="Proteomes" id="UP000055060">
    <property type="component" value="Unassembled WGS sequence"/>
</dbReference>
<evidence type="ECO:0000256" key="1">
    <source>
        <dbReference type="ARBA" id="ARBA00007569"/>
    </source>
</evidence>
<evidence type="ECO:0000313" key="3">
    <source>
        <dbReference type="EMBL" id="GAP15451.1"/>
    </source>
</evidence>
<accession>A0A0S7BN66</accession>
<dbReference type="InterPro" id="IPR001268">
    <property type="entry name" value="NADH_UbQ_OxRdtase_30kDa_su"/>
</dbReference>
<dbReference type="EMBL" id="DF967972">
    <property type="protein sequence ID" value="GAP15451.1"/>
    <property type="molecule type" value="Genomic_DNA"/>
</dbReference>
<dbReference type="Gene3D" id="3.30.460.80">
    <property type="entry name" value="NADH:ubiquinone oxidoreductase, 30kDa subunit"/>
    <property type="match status" value="1"/>
</dbReference>
<protein>
    <submittedName>
        <fullName evidence="3">NADH dehydrogenase subunit C</fullName>
    </submittedName>
</protein>
<gene>
    <name evidence="3" type="ORF">LARV_03238</name>
</gene>
<reference evidence="3" key="1">
    <citation type="submission" date="2015-07" db="EMBL/GenBank/DDBJ databases">
        <title>Draft Genome Sequences of Anaerolinea thermolimosa IMO-1, Bellilinea caldifistulae GOMI-1, Leptolinea tardivitalis YMTK-2, Levilinea saccharolytica KIBI-1,Longilinea arvoryzae KOME-1, Previously Described as Members of the Anaerolineaceae (Chloroflexi).</title>
        <authorList>
            <person name="Sekiguchi Y."/>
            <person name="Ohashi A."/>
            <person name="Matsuura N."/>
            <person name="Tourlousse M.D."/>
        </authorList>
    </citation>
    <scope>NUCLEOTIDE SEQUENCE [LARGE SCALE GENOMIC DNA]</scope>
    <source>
        <strain evidence="3">KOME-1</strain>
    </source>
</reference>